<name>A0A8B8FBG0_9HEMI</name>
<dbReference type="GO" id="GO:0032259">
    <property type="term" value="P:methylation"/>
    <property type="evidence" value="ECO:0007669"/>
    <property type="project" value="UniProtKB-KW"/>
</dbReference>
<proteinExistence type="inferred from homology"/>
<reference evidence="7" key="1">
    <citation type="submission" date="2025-08" db="UniProtKB">
        <authorList>
            <consortium name="RefSeq"/>
        </authorList>
    </citation>
    <scope>IDENTIFICATION</scope>
    <source>
        <tissue evidence="7">Whole body</tissue>
    </source>
</reference>
<dbReference type="CDD" id="cd02440">
    <property type="entry name" value="AdoMet_MTases"/>
    <property type="match status" value="1"/>
</dbReference>
<dbReference type="OrthoDB" id="194386at2759"/>
<comment type="similarity">
    <text evidence="3">Belongs to the methyltransferase superfamily. ETFBKMT family.</text>
</comment>
<protein>
    <recommendedName>
        <fullName evidence="5">ETFB lysine methyltransferase</fullName>
    </recommendedName>
    <alternativeName>
        <fullName evidence="4">Protein N-lysine methyltransferase METTL20</fullName>
    </alternativeName>
</protein>
<dbReference type="PANTHER" id="PTHR43648">
    <property type="entry name" value="ELECTRON TRANSFER FLAVOPROTEIN BETA SUBUNIT LYSINE METHYLTRANSFERASE"/>
    <property type="match status" value="1"/>
</dbReference>
<dbReference type="GO" id="GO:0005759">
    <property type="term" value="C:mitochondrial matrix"/>
    <property type="evidence" value="ECO:0007669"/>
    <property type="project" value="TreeGrafter"/>
</dbReference>
<evidence type="ECO:0000256" key="4">
    <source>
        <dbReference type="ARBA" id="ARBA00041867"/>
    </source>
</evidence>
<dbReference type="PANTHER" id="PTHR43648:SF1">
    <property type="entry name" value="ELECTRON TRANSFER FLAVOPROTEIN BETA SUBUNIT LYSINE METHYLTRANSFERASE"/>
    <property type="match status" value="1"/>
</dbReference>
<dbReference type="InterPro" id="IPR050078">
    <property type="entry name" value="Ribosomal_L11_MeTrfase_PrmA"/>
</dbReference>
<dbReference type="AlphaFoldDB" id="A0A8B8FBG0"/>
<dbReference type="GO" id="GO:0016279">
    <property type="term" value="F:protein-lysine N-methyltransferase activity"/>
    <property type="evidence" value="ECO:0007669"/>
    <property type="project" value="TreeGrafter"/>
</dbReference>
<evidence type="ECO:0000256" key="2">
    <source>
        <dbReference type="ARBA" id="ARBA00022679"/>
    </source>
</evidence>
<dbReference type="Proteomes" id="UP000694846">
    <property type="component" value="Unplaced"/>
</dbReference>
<accession>A0A8B8FBG0</accession>
<gene>
    <name evidence="7" type="primary">LOC112681991</name>
</gene>
<dbReference type="Gene3D" id="3.40.50.150">
    <property type="entry name" value="Vaccinia Virus protein VP39"/>
    <property type="match status" value="1"/>
</dbReference>
<organism evidence="6 7">
    <name type="scientific">Sipha flava</name>
    <name type="common">yellow sugarcane aphid</name>
    <dbReference type="NCBI Taxonomy" id="143950"/>
    <lineage>
        <taxon>Eukaryota</taxon>
        <taxon>Metazoa</taxon>
        <taxon>Ecdysozoa</taxon>
        <taxon>Arthropoda</taxon>
        <taxon>Hexapoda</taxon>
        <taxon>Insecta</taxon>
        <taxon>Pterygota</taxon>
        <taxon>Neoptera</taxon>
        <taxon>Paraneoptera</taxon>
        <taxon>Hemiptera</taxon>
        <taxon>Sternorrhyncha</taxon>
        <taxon>Aphidomorpha</taxon>
        <taxon>Aphidoidea</taxon>
        <taxon>Aphididae</taxon>
        <taxon>Sipha</taxon>
    </lineage>
</organism>
<sequence length="239" mass="27017">MNLRCQKIKNYAKTVFNSYCSSNELLYATQIKNTTTVCTNHLTPEIKLYLINDQCKLWHLPVDQCPFNDPFWAFYWPGGQAISRFILDNYQYVKNKTVLDVGSGSAACSLASAMAGANEVTANDIDPVACVAAKLNAQLNGVKINILSKNILFDDCSNWDVIIVGDMFYSNDIADVLWKWLDSLRVCGKTILIGDPGRHCFKPNHHLQERLKKLEEYKLTENCCLENRGFATASVWMLD</sequence>
<evidence type="ECO:0000313" key="6">
    <source>
        <dbReference type="Proteomes" id="UP000694846"/>
    </source>
</evidence>
<keyword evidence="1" id="KW-0489">Methyltransferase</keyword>
<dbReference type="InterPro" id="IPR029063">
    <property type="entry name" value="SAM-dependent_MTases_sf"/>
</dbReference>
<evidence type="ECO:0000256" key="1">
    <source>
        <dbReference type="ARBA" id="ARBA00022603"/>
    </source>
</evidence>
<evidence type="ECO:0000256" key="5">
    <source>
        <dbReference type="ARBA" id="ARBA00042266"/>
    </source>
</evidence>
<evidence type="ECO:0000313" key="7">
    <source>
        <dbReference type="RefSeq" id="XP_025408189.1"/>
    </source>
</evidence>
<keyword evidence="6" id="KW-1185">Reference proteome</keyword>
<evidence type="ECO:0000256" key="3">
    <source>
        <dbReference type="ARBA" id="ARBA00037932"/>
    </source>
</evidence>
<dbReference type="Pfam" id="PF06325">
    <property type="entry name" value="PrmA"/>
    <property type="match status" value="1"/>
</dbReference>
<dbReference type="RefSeq" id="XP_025408189.1">
    <property type="nucleotide sequence ID" value="XM_025552404.1"/>
</dbReference>
<dbReference type="GeneID" id="112681991"/>
<keyword evidence="2" id="KW-0808">Transferase</keyword>
<dbReference type="SUPFAM" id="SSF53335">
    <property type="entry name" value="S-adenosyl-L-methionine-dependent methyltransferases"/>
    <property type="match status" value="1"/>
</dbReference>